<dbReference type="Gene3D" id="2.30.29.30">
    <property type="entry name" value="Pleckstrin-homology domain (PH domain)/Phosphotyrosine-binding domain (PTB)"/>
    <property type="match status" value="1"/>
</dbReference>
<name>A0A1A8CR77_NOTKA</name>
<dbReference type="InterPro" id="IPR052805">
    <property type="entry name" value="GEF_Ubiquitin-Prot_Reg"/>
</dbReference>
<reference evidence="1" key="2">
    <citation type="submission" date="2016-06" db="EMBL/GenBank/DDBJ databases">
        <title>The genome of a short-lived fish provides insights into sex chromosome evolution and the genetic control of aging.</title>
        <authorList>
            <person name="Reichwald K."/>
            <person name="Felder M."/>
            <person name="Petzold A."/>
            <person name="Koch P."/>
            <person name="Groth M."/>
            <person name="Platzer M."/>
        </authorList>
    </citation>
    <scope>NUCLEOTIDE SEQUENCE</scope>
    <source>
        <tissue evidence="1">Brain</tissue>
    </source>
</reference>
<protein>
    <submittedName>
        <fullName evidence="1">Epithelial cell transforming sequence 2 oncogene-like</fullName>
    </submittedName>
</protein>
<reference evidence="1" key="1">
    <citation type="submission" date="2016-05" db="EMBL/GenBank/DDBJ databases">
        <authorList>
            <person name="Lavstsen T."/>
            <person name="Jespersen J.S."/>
        </authorList>
    </citation>
    <scope>NUCLEOTIDE SEQUENCE</scope>
    <source>
        <tissue evidence="1">Brain</tissue>
    </source>
</reference>
<accession>A0A1A8CR77</accession>
<dbReference type="InterPro" id="IPR011993">
    <property type="entry name" value="PH-like_dom_sf"/>
</dbReference>
<sequence>MATAPFSAPHSVKLWQLNGTDYQPQRGLGVRTETRFSTWTPLNHQQSNLQLFEERVTLVQRWFDLWTDSQRKHLLDSLFSRCSKSQLKSSRLSCLGFYPSTSCPSCPLWTSAARLNRIPAYELVLSGVKAGVTVVLYDHRGTLPALLLQPHHPDHAHLSSALNTMQELRLFIQKLKRNLEADRLLEETQQMVLGCPSLREGSRRLVITQEATLLRCPDGQIPDSLKIYEQVGDVCLFLFNDALMLTRRNVHHTPFTVSHRSTHTFLASVALTSLSIREITHTRYVHHAFILESPSRSWVCATERGGERECFLSALRLAVKSVLRGHQ</sequence>
<dbReference type="PANTHER" id="PTHR46857:SF1">
    <property type="entry name" value="EPITHELIAL CELL-TRANSFORMING SEQUENCE 2 ONCOGENE-LIKE"/>
    <property type="match status" value="1"/>
</dbReference>
<organism evidence="1">
    <name type="scientific">Nothobranchius kadleci</name>
    <name type="common">African annual killifish</name>
    <dbReference type="NCBI Taxonomy" id="1051664"/>
    <lineage>
        <taxon>Eukaryota</taxon>
        <taxon>Metazoa</taxon>
        <taxon>Chordata</taxon>
        <taxon>Craniata</taxon>
        <taxon>Vertebrata</taxon>
        <taxon>Euteleostomi</taxon>
        <taxon>Actinopterygii</taxon>
        <taxon>Neopterygii</taxon>
        <taxon>Teleostei</taxon>
        <taxon>Neoteleostei</taxon>
        <taxon>Acanthomorphata</taxon>
        <taxon>Ovalentaria</taxon>
        <taxon>Atherinomorphae</taxon>
        <taxon>Cyprinodontiformes</taxon>
        <taxon>Nothobranchiidae</taxon>
        <taxon>Nothobranchius</taxon>
    </lineage>
</organism>
<proteinExistence type="predicted"/>
<gene>
    <name evidence="1" type="primary">ECT2L</name>
</gene>
<dbReference type="SUPFAM" id="SSF50729">
    <property type="entry name" value="PH domain-like"/>
    <property type="match status" value="1"/>
</dbReference>
<dbReference type="PANTHER" id="PTHR46857">
    <property type="entry name" value="EPITHELIAL CELL-TRANSFORMING SEQUENCE 2 ONCOGENE-LIKE"/>
    <property type="match status" value="1"/>
</dbReference>
<evidence type="ECO:0000313" key="1">
    <source>
        <dbReference type="EMBL" id="SBP82282.1"/>
    </source>
</evidence>
<dbReference type="AlphaFoldDB" id="A0A1A8CR77"/>
<dbReference type="EMBL" id="HADZ01018341">
    <property type="protein sequence ID" value="SBP82282.1"/>
    <property type="molecule type" value="Transcribed_RNA"/>
</dbReference>